<accession>A0ABS9KMS9</accession>
<reference evidence="1" key="1">
    <citation type="submission" date="2022-01" db="EMBL/GenBank/DDBJ databases">
        <authorList>
            <person name="Jo J.-H."/>
            <person name="Im W.-T."/>
        </authorList>
    </citation>
    <scope>NUCLEOTIDE SEQUENCE</scope>
    <source>
        <strain evidence="1">NA20</strain>
    </source>
</reference>
<name>A0ABS9KMS9_9BACT</name>
<sequence>MKKFLLVATILFTIKGYGQTVFGYWYGYGNVKTAVASNYLVEMILQPEKNYVKGVLNYYFKNTFRSVQVKGNYNAQTRELNLYNIPVTYFGSNSKMEIDCEMNLRASLRAAKAGSNLVGAFTGLPENKYTCLDINFNLVLNTDASVKDSVLKAIREYKETYQVWTPSPTDTVAAVKIIQRKVVNYVVESDFKKRETIVASEIEVQSDSLKVDFYDNGEIDGDSISVFFNQQLLAFSQRLSTRSVHFDLVLDSTKDVNELAMFADNLGSIPPNTALMIVTDGDKTHEIRLSSNLEKSAMIRIKRKKKP</sequence>
<dbReference type="RefSeq" id="WP_237869165.1">
    <property type="nucleotide sequence ID" value="NZ_JAKLTR010000002.1"/>
</dbReference>
<protein>
    <submittedName>
        <fullName evidence="1">Uncharacterized protein</fullName>
    </submittedName>
</protein>
<evidence type="ECO:0000313" key="2">
    <source>
        <dbReference type="Proteomes" id="UP001165367"/>
    </source>
</evidence>
<gene>
    <name evidence="1" type="ORF">LZZ85_05080</name>
</gene>
<keyword evidence="2" id="KW-1185">Reference proteome</keyword>
<comment type="caution">
    <text evidence="1">The sequence shown here is derived from an EMBL/GenBank/DDBJ whole genome shotgun (WGS) entry which is preliminary data.</text>
</comment>
<proteinExistence type="predicted"/>
<organism evidence="1 2">
    <name type="scientific">Terrimonas ginsenosidimutans</name>
    <dbReference type="NCBI Taxonomy" id="2908004"/>
    <lineage>
        <taxon>Bacteria</taxon>
        <taxon>Pseudomonadati</taxon>
        <taxon>Bacteroidota</taxon>
        <taxon>Chitinophagia</taxon>
        <taxon>Chitinophagales</taxon>
        <taxon>Chitinophagaceae</taxon>
        <taxon>Terrimonas</taxon>
    </lineage>
</organism>
<dbReference type="Proteomes" id="UP001165367">
    <property type="component" value="Unassembled WGS sequence"/>
</dbReference>
<dbReference type="EMBL" id="JAKLTR010000002">
    <property type="protein sequence ID" value="MCG2613640.1"/>
    <property type="molecule type" value="Genomic_DNA"/>
</dbReference>
<evidence type="ECO:0000313" key="1">
    <source>
        <dbReference type="EMBL" id="MCG2613640.1"/>
    </source>
</evidence>